<dbReference type="EMBL" id="UZAI01020943">
    <property type="protein sequence ID" value="VDP53879.1"/>
    <property type="molecule type" value="Genomic_DNA"/>
</dbReference>
<name>A0A183N9W9_9TREM</name>
<dbReference type="Proteomes" id="UP000277204">
    <property type="component" value="Unassembled WGS sequence"/>
</dbReference>
<sequence length="81" mass="9661">MEAINSAASAENWEIDSRASLQEAWALFRQLYNRETQPYIPWTVPKKKKHGHPWIGQDIRRLLKQKKKFWDVAIRPGNMER</sequence>
<gene>
    <name evidence="1" type="ORF">SMRZ_LOCUS25094</name>
</gene>
<reference evidence="1 2" key="1">
    <citation type="submission" date="2018-11" db="EMBL/GenBank/DDBJ databases">
        <authorList>
            <consortium name="Pathogen Informatics"/>
        </authorList>
    </citation>
    <scope>NUCLEOTIDE SEQUENCE [LARGE SCALE GENOMIC DNA]</scope>
    <source>
        <strain evidence="1 2">Zambia</strain>
    </source>
</reference>
<keyword evidence="2" id="KW-1185">Reference proteome</keyword>
<proteinExistence type="predicted"/>
<evidence type="ECO:0000313" key="1">
    <source>
        <dbReference type="EMBL" id="VDP53879.1"/>
    </source>
</evidence>
<dbReference type="AlphaFoldDB" id="A0A183N9W9"/>
<evidence type="ECO:0000313" key="2">
    <source>
        <dbReference type="Proteomes" id="UP000277204"/>
    </source>
</evidence>
<accession>A0A183N9W9</accession>
<protein>
    <submittedName>
        <fullName evidence="1">Uncharacterized protein</fullName>
    </submittedName>
</protein>
<organism evidence="1 2">
    <name type="scientific">Schistosoma margrebowiei</name>
    <dbReference type="NCBI Taxonomy" id="48269"/>
    <lineage>
        <taxon>Eukaryota</taxon>
        <taxon>Metazoa</taxon>
        <taxon>Spiralia</taxon>
        <taxon>Lophotrochozoa</taxon>
        <taxon>Platyhelminthes</taxon>
        <taxon>Trematoda</taxon>
        <taxon>Digenea</taxon>
        <taxon>Strigeidida</taxon>
        <taxon>Schistosomatoidea</taxon>
        <taxon>Schistosomatidae</taxon>
        <taxon>Schistosoma</taxon>
    </lineage>
</organism>